<gene>
    <name evidence="2" type="ordered locus">Os05g0198950</name>
    <name evidence="2" type="ORF">OSNPB_050198950</name>
</gene>
<evidence type="ECO:0000256" key="1">
    <source>
        <dbReference type="SAM" id="MobiDB-lite"/>
    </source>
</evidence>
<dbReference type="Proteomes" id="UP000059680">
    <property type="component" value="Chromosome 5"/>
</dbReference>
<feature type="region of interest" description="Disordered" evidence="1">
    <location>
        <begin position="49"/>
        <end position="105"/>
    </location>
</feature>
<proteinExistence type="predicted"/>
<name>A0A0P0WJ00_ORYSJ</name>
<reference evidence="2 3" key="2">
    <citation type="journal article" date="2013" name="Plant Cell Physiol.">
        <title>Rice Annotation Project Database (RAP-DB): an integrative and interactive database for rice genomics.</title>
        <authorList>
            <person name="Sakai H."/>
            <person name="Lee S.S."/>
            <person name="Tanaka T."/>
            <person name="Numa H."/>
            <person name="Kim J."/>
            <person name="Kawahara Y."/>
            <person name="Wakimoto H."/>
            <person name="Yang C.C."/>
            <person name="Iwamoto M."/>
            <person name="Abe T."/>
            <person name="Yamada Y."/>
            <person name="Muto A."/>
            <person name="Inokuchi H."/>
            <person name="Ikemura T."/>
            <person name="Matsumoto T."/>
            <person name="Sasaki T."/>
            <person name="Itoh T."/>
        </authorList>
    </citation>
    <scope>NUCLEOTIDE SEQUENCE [LARGE SCALE GENOMIC DNA]</scope>
    <source>
        <strain evidence="3">cv. Nipponbare</strain>
    </source>
</reference>
<keyword evidence="3" id="KW-1185">Reference proteome</keyword>
<protein>
    <submittedName>
        <fullName evidence="2">Os05g0198950 protein</fullName>
    </submittedName>
</protein>
<dbReference type="PaxDb" id="39947-A0A0P0WJ00"/>
<sequence>RASYVVLVHSLSQLLSLSRLSPSRVSLATEATRRWWRPPEAGRCLAEVAAAAPSPPPDPAEGEAAVSSGRPVVAAGSRGRRLPRPPLRQIRWKGRRRSPAAARRWRRARKAGDCLANAVATRWRLPGGGGGYRALPSTTSGGRGSGGLPTKAAAAAVAALLHHRHPGDPRASLPLHHPQGRCGSSVFFLSCLCSLV</sequence>
<evidence type="ECO:0000313" key="2">
    <source>
        <dbReference type="EMBL" id="BAS92699.1"/>
    </source>
</evidence>
<dbReference type="Gramene" id="Os05t0198950-00">
    <property type="protein sequence ID" value="Os05t0198950-00"/>
    <property type="gene ID" value="Os05g0198950"/>
</dbReference>
<dbReference type="InParanoid" id="A0A0P0WJ00"/>
<dbReference type="EMBL" id="AP014961">
    <property type="protein sequence ID" value="BAS92699.1"/>
    <property type="molecule type" value="Genomic_DNA"/>
</dbReference>
<accession>A0A0P0WJ00</accession>
<feature type="compositionally biased region" description="Basic residues" evidence="1">
    <location>
        <begin position="90"/>
        <end position="105"/>
    </location>
</feature>
<evidence type="ECO:0000313" key="3">
    <source>
        <dbReference type="Proteomes" id="UP000059680"/>
    </source>
</evidence>
<feature type="non-terminal residue" evidence="2">
    <location>
        <position position="1"/>
    </location>
</feature>
<dbReference type="AlphaFoldDB" id="A0A0P0WJ00"/>
<organism evidence="2 3">
    <name type="scientific">Oryza sativa subsp. japonica</name>
    <name type="common">Rice</name>
    <dbReference type="NCBI Taxonomy" id="39947"/>
    <lineage>
        <taxon>Eukaryota</taxon>
        <taxon>Viridiplantae</taxon>
        <taxon>Streptophyta</taxon>
        <taxon>Embryophyta</taxon>
        <taxon>Tracheophyta</taxon>
        <taxon>Spermatophyta</taxon>
        <taxon>Magnoliopsida</taxon>
        <taxon>Liliopsida</taxon>
        <taxon>Poales</taxon>
        <taxon>Poaceae</taxon>
        <taxon>BOP clade</taxon>
        <taxon>Oryzoideae</taxon>
        <taxon>Oryzeae</taxon>
        <taxon>Oryzinae</taxon>
        <taxon>Oryza</taxon>
        <taxon>Oryza sativa</taxon>
    </lineage>
</organism>
<reference evidence="3" key="1">
    <citation type="journal article" date="2005" name="Nature">
        <title>The map-based sequence of the rice genome.</title>
        <authorList>
            <consortium name="International rice genome sequencing project (IRGSP)"/>
            <person name="Matsumoto T."/>
            <person name="Wu J."/>
            <person name="Kanamori H."/>
            <person name="Katayose Y."/>
            <person name="Fujisawa M."/>
            <person name="Namiki N."/>
            <person name="Mizuno H."/>
            <person name="Yamamoto K."/>
            <person name="Antonio B.A."/>
            <person name="Baba T."/>
            <person name="Sakata K."/>
            <person name="Nagamura Y."/>
            <person name="Aoki H."/>
            <person name="Arikawa K."/>
            <person name="Arita K."/>
            <person name="Bito T."/>
            <person name="Chiden Y."/>
            <person name="Fujitsuka N."/>
            <person name="Fukunaka R."/>
            <person name="Hamada M."/>
            <person name="Harada C."/>
            <person name="Hayashi A."/>
            <person name="Hijishita S."/>
            <person name="Honda M."/>
            <person name="Hosokawa S."/>
            <person name="Ichikawa Y."/>
            <person name="Idonuma A."/>
            <person name="Iijima M."/>
            <person name="Ikeda M."/>
            <person name="Ikeno M."/>
            <person name="Ito K."/>
            <person name="Ito S."/>
            <person name="Ito T."/>
            <person name="Ito Y."/>
            <person name="Ito Y."/>
            <person name="Iwabuchi A."/>
            <person name="Kamiya K."/>
            <person name="Karasawa W."/>
            <person name="Kurita K."/>
            <person name="Katagiri S."/>
            <person name="Kikuta A."/>
            <person name="Kobayashi H."/>
            <person name="Kobayashi N."/>
            <person name="Machita K."/>
            <person name="Maehara T."/>
            <person name="Masukawa M."/>
            <person name="Mizubayashi T."/>
            <person name="Mukai Y."/>
            <person name="Nagasaki H."/>
            <person name="Nagata Y."/>
            <person name="Naito S."/>
            <person name="Nakashima M."/>
            <person name="Nakama Y."/>
            <person name="Nakamichi Y."/>
            <person name="Nakamura M."/>
            <person name="Meguro A."/>
            <person name="Negishi M."/>
            <person name="Ohta I."/>
            <person name="Ohta T."/>
            <person name="Okamoto M."/>
            <person name="Ono N."/>
            <person name="Saji S."/>
            <person name="Sakaguchi M."/>
            <person name="Sakai K."/>
            <person name="Shibata M."/>
            <person name="Shimokawa T."/>
            <person name="Song J."/>
            <person name="Takazaki Y."/>
            <person name="Terasawa K."/>
            <person name="Tsugane M."/>
            <person name="Tsuji K."/>
            <person name="Ueda S."/>
            <person name="Waki K."/>
            <person name="Yamagata H."/>
            <person name="Yamamoto M."/>
            <person name="Yamamoto S."/>
            <person name="Yamane H."/>
            <person name="Yoshiki S."/>
            <person name="Yoshihara R."/>
            <person name="Yukawa K."/>
            <person name="Zhong H."/>
            <person name="Yano M."/>
            <person name="Yuan Q."/>
            <person name="Ouyang S."/>
            <person name="Liu J."/>
            <person name="Jones K.M."/>
            <person name="Gansberger K."/>
            <person name="Moffat K."/>
            <person name="Hill J."/>
            <person name="Bera J."/>
            <person name="Fadrosh D."/>
            <person name="Jin S."/>
            <person name="Johri S."/>
            <person name="Kim M."/>
            <person name="Overton L."/>
            <person name="Reardon M."/>
            <person name="Tsitrin T."/>
            <person name="Vuong H."/>
            <person name="Weaver B."/>
            <person name="Ciecko A."/>
            <person name="Tallon L."/>
            <person name="Jackson J."/>
            <person name="Pai G."/>
            <person name="Aken S.V."/>
            <person name="Utterback T."/>
            <person name="Reidmuller S."/>
            <person name="Feldblyum T."/>
            <person name="Hsiao J."/>
            <person name="Zismann V."/>
            <person name="Iobst S."/>
            <person name="de Vazeille A.R."/>
            <person name="Buell C.R."/>
            <person name="Ying K."/>
            <person name="Li Y."/>
            <person name="Lu T."/>
            <person name="Huang Y."/>
            <person name="Zhao Q."/>
            <person name="Feng Q."/>
            <person name="Zhang L."/>
            <person name="Zhu J."/>
            <person name="Weng Q."/>
            <person name="Mu J."/>
            <person name="Lu Y."/>
            <person name="Fan D."/>
            <person name="Liu Y."/>
            <person name="Guan J."/>
            <person name="Zhang Y."/>
            <person name="Yu S."/>
            <person name="Liu X."/>
            <person name="Zhang Y."/>
            <person name="Hong G."/>
            <person name="Han B."/>
            <person name="Choisne N."/>
            <person name="Demange N."/>
            <person name="Orjeda G."/>
            <person name="Samain S."/>
            <person name="Cattolico L."/>
            <person name="Pelletier E."/>
            <person name="Couloux A."/>
            <person name="Segurens B."/>
            <person name="Wincker P."/>
            <person name="D'Hont A."/>
            <person name="Scarpelli C."/>
            <person name="Weissenbach J."/>
            <person name="Salanoubat M."/>
            <person name="Quetier F."/>
            <person name="Yu Y."/>
            <person name="Kim H.R."/>
            <person name="Rambo T."/>
            <person name="Currie J."/>
            <person name="Collura K."/>
            <person name="Luo M."/>
            <person name="Yang T."/>
            <person name="Ammiraju J.S.S."/>
            <person name="Engler F."/>
            <person name="Soderlund C."/>
            <person name="Wing R.A."/>
            <person name="Palmer L.E."/>
            <person name="de la Bastide M."/>
            <person name="Spiegel L."/>
            <person name="Nascimento L."/>
            <person name="Zutavern T."/>
            <person name="O'Shaughnessy A."/>
            <person name="Dike S."/>
            <person name="Dedhia N."/>
            <person name="Preston R."/>
            <person name="Balija V."/>
            <person name="McCombie W.R."/>
            <person name="Chow T."/>
            <person name="Chen H."/>
            <person name="Chung M."/>
            <person name="Chen C."/>
            <person name="Shaw J."/>
            <person name="Wu H."/>
            <person name="Hsiao K."/>
            <person name="Chao Y."/>
            <person name="Chu M."/>
            <person name="Cheng C."/>
            <person name="Hour A."/>
            <person name="Lee P."/>
            <person name="Lin S."/>
            <person name="Lin Y."/>
            <person name="Liou J."/>
            <person name="Liu S."/>
            <person name="Hsing Y."/>
            <person name="Raghuvanshi S."/>
            <person name="Mohanty A."/>
            <person name="Bharti A.K."/>
            <person name="Gaur A."/>
            <person name="Gupta V."/>
            <person name="Kumar D."/>
            <person name="Ravi V."/>
            <person name="Vij S."/>
            <person name="Kapur A."/>
            <person name="Khurana P."/>
            <person name="Khurana P."/>
            <person name="Khurana J.P."/>
            <person name="Tyagi A.K."/>
            <person name="Gaikwad K."/>
            <person name="Singh A."/>
            <person name="Dalal V."/>
            <person name="Srivastava S."/>
            <person name="Dixit A."/>
            <person name="Pal A.K."/>
            <person name="Ghazi I.A."/>
            <person name="Yadav M."/>
            <person name="Pandit A."/>
            <person name="Bhargava A."/>
            <person name="Sureshbabu K."/>
            <person name="Batra K."/>
            <person name="Sharma T.R."/>
            <person name="Mohapatra T."/>
            <person name="Singh N.K."/>
            <person name="Messing J."/>
            <person name="Nelson A.B."/>
            <person name="Fuks G."/>
            <person name="Kavchok S."/>
            <person name="Keizer G."/>
            <person name="Linton E."/>
            <person name="Llaca V."/>
            <person name="Song R."/>
            <person name="Tanyolac B."/>
            <person name="Young S."/>
            <person name="Ho-Il K."/>
            <person name="Hahn J.H."/>
            <person name="Sangsakoo G."/>
            <person name="Vanavichit A."/>
            <person name="de Mattos Luiz.A.T."/>
            <person name="Zimmer P.D."/>
            <person name="Malone G."/>
            <person name="Dellagostin O."/>
            <person name="de Oliveira A.C."/>
            <person name="Bevan M."/>
            <person name="Bancroft I."/>
            <person name="Minx P."/>
            <person name="Cordum H."/>
            <person name="Wilson R."/>
            <person name="Cheng Z."/>
            <person name="Jin W."/>
            <person name="Jiang J."/>
            <person name="Leong S.A."/>
            <person name="Iwama H."/>
            <person name="Gojobori T."/>
            <person name="Itoh T."/>
            <person name="Niimura Y."/>
            <person name="Fujii Y."/>
            <person name="Habara T."/>
            <person name="Sakai H."/>
            <person name="Sato Y."/>
            <person name="Wilson G."/>
            <person name="Kumar K."/>
            <person name="McCouch S."/>
            <person name="Juretic N."/>
            <person name="Hoen D."/>
            <person name="Wright S."/>
            <person name="Bruskiewich R."/>
            <person name="Bureau T."/>
            <person name="Miyao A."/>
            <person name="Hirochika H."/>
            <person name="Nishikawa T."/>
            <person name="Kadowaki K."/>
            <person name="Sugiura M."/>
            <person name="Burr B."/>
            <person name="Sasaki T."/>
        </authorList>
    </citation>
    <scope>NUCLEOTIDE SEQUENCE [LARGE SCALE GENOMIC DNA]</scope>
    <source>
        <strain evidence="3">cv. Nipponbare</strain>
    </source>
</reference>
<reference evidence="2 3" key="3">
    <citation type="journal article" date="2013" name="Rice">
        <title>Improvement of the Oryza sativa Nipponbare reference genome using next generation sequence and optical map data.</title>
        <authorList>
            <person name="Kawahara Y."/>
            <person name="de la Bastide M."/>
            <person name="Hamilton J.P."/>
            <person name="Kanamori H."/>
            <person name="McCombie W.R."/>
            <person name="Ouyang S."/>
            <person name="Schwartz D.C."/>
            <person name="Tanaka T."/>
            <person name="Wu J."/>
            <person name="Zhou S."/>
            <person name="Childs K.L."/>
            <person name="Davidson R.M."/>
            <person name="Lin H."/>
            <person name="Quesada-Ocampo L."/>
            <person name="Vaillancourt B."/>
            <person name="Sakai H."/>
            <person name="Lee S.S."/>
            <person name="Kim J."/>
            <person name="Numa H."/>
            <person name="Itoh T."/>
            <person name="Buell C.R."/>
            <person name="Matsumoto T."/>
        </authorList>
    </citation>
    <scope>NUCLEOTIDE SEQUENCE [LARGE SCALE GENOMIC DNA]</scope>
    <source>
        <strain evidence="3">cv. Nipponbare</strain>
    </source>
</reference>